<name>A0A540VWJ3_9ACTN</name>
<sequence>MNDRSTSQATVGATVHLIQPDGSAGPALAPGFLNGASTVLVPDPPQAVSDPWSRYQVQIAPDADPGDAVEALRVAGVSLAALDLDTGRTAAAILALGSPSRQTQAAPAITLGALTESVRSHPADLWAAYAELGYPITRPASEPAAESAWWLHHATGDVGRFCALICCPTHNCGPCR</sequence>
<dbReference type="Proteomes" id="UP000319103">
    <property type="component" value="Unassembled WGS sequence"/>
</dbReference>
<evidence type="ECO:0000313" key="2">
    <source>
        <dbReference type="Proteomes" id="UP000319103"/>
    </source>
</evidence>
<dbReference type="OrthoDB" id="4249567at2"/>
<organism evidence="1 2">
    <name type="scientific">Kitasatospora acidiphila</name>
    <dbReference type="NCBI Taxonomy" id="2567942"/>
    <lineage>
        <taxon>Bacteria</taxon>
        <taxon>Bacillati</taxon>
        <taxon>Actinomycetota</taxon>
        <taxon>Actinomycetes</taxon>
        <taxon>Kitasatosporales</taxon>
        <taxon>Streptomycetaceae</taxon>
        <taxon>Kitasatospora</taxon>
    </lineage>
</organism>
<dbReference type="AlphaFoldDB" id="A0A540VWJ3"/>
<reference evidence="1 2" key="1">
    <citation type="submission" date="2019-06" db="EMBL/GenBank/DDBJ databases">
        <title>Description of Kitasatospora acidophila sp. nov. isolated from pine grove soil, and reclassification of Streptomyces novaecaesareae to Kitasatospora novaeceasareae comb. nov.</title>
        <authorList>
            <person name="Kim M.J."/>
        </authorList>
    </citation>
    <scope>NUCLEOTIDE SEQUENCE [LARGE SCALE GENOMIC DNA]</scope>
    <source>
        <strain evidence="1 2">MMS16-CNU292</strain>
    </source>
</reference>
<dbReference type="EMBL" id="VIGB01000003">
    <property type="protein sequence ID" value="TQF01136.1"/>
    <property type="molecule type" value="Genomic_DNA"/>
</dbReference>
<gene>
    <name evidence="1" type="ORF">E6W39_01390</name>
</gene>
<protein>
    <submittedName>
        <fullName evidence="1">Uncharacterized protein</fullName>
    </submittedName>
</protein>
<comment type="caution">
    <text evidence="1">The sequence shown here is derived from an EMBL/GenBank/DDBJ whole genome shotgun (WGS) entry which is preliminary data.</text>
</comment>
<keyword evidence="2" id="KW-1185">Reference proteome</keyword>
<accession>A0A540VWJ3</accession>
<evidence type="ECO:0000313" key="1">
    <source>
        <dbReference type="EMBL" id="TQF01136.1"/>
    </source>
</evidence>
<proteinExistence type="predicted"/>
<dbReference type="RefSeq" id="WP_141631871.1">
    <property type="nucleotide sequence ID" value="NZ_VIGB01000003.1"/>
</dbReference>